<protein>
    <submittedName>
        <fullName evidence="2">Uncharacterized protein</fullName>
    </submittedName>
</protein>
<feature type="transmembrane region" description="Helical" evidence="1">
    <location>
        <begin position="28"/>
        <end position="49"/>
    </location>
</feature>
<organism evidence="2">
    <name type="scientific">Rhizophora mucronata</name>
    <name type="common">Asiatic mangrove</name>
    <dbReference type="NCBI Taxonomy" id="61149"/>
    <lineage>
        <taxon>Eukaryota</taxon>
        <taxon>Viridiplantae</taxon>
        <taxon>Streptophyta</taxon>
        <taxon>Embryophyta</taxon>
        <taxon>Tracheophyta</taxon>
        <taxon>Spermatophyta</taxon>
        <taxon>Magnoliopsida</taxon>
        <taxon>eudicotyledons</taxon>
        <taxon>Gunneridae</taxon>
        <taxon>Pentapetalae</taxon>
        <taxon>rosids</taxon>
        <taxon>fabids</taxon>
        <taxon>Malpighiales</taxon>
        <taxon>Rhizophoraceae</taxon>
        <taxon>Rhizophora</taxon>
    </lineage>
</organism>
<keyword evidence="1" id="KW-0812">Transmembrane</keyword>
<dbReference type="AlphaFoldDB" id="A0A2P2QGH8"/>
<evidence type="ECO:0000256" key="1">
    <source>
        <dbReference type="SAM" id="Phobius"/>
    </source>
</evidence>
<name>A0A2P2QGH8_RHIMU</name>
<keyword evidence="1" id="KW-1133">Transmembrane helix</keyword>
<evidence type="ECO:0000313" key="2">
    <source>
        <dbReference type="EMBL" id="MBX66091.1"/>
    </source>
</evidence>
<accession>A0A2P2QGH8</accession>
<sequence length="51" mass="5928">MLKLKSSSIIWKFVTGISSGAYWERVMCLRMILFVISVIFIILPFLVYISN</sequence>
<proteinExistence type="predicted"/>
<keyword evidence="1" id="KW-0472">Membrane</keyword>
<dbReference type="EMBL" id="GGEC01085607">
    <property type="protein sequence ID" value="MBX66091.1"/>
    <property type="molecule type" value="Transcribed_RNA"/>
</dbReference>
<reference evidence="2" key="1">
    <citation type="submission" date="2018-02" db="EMBL/GenBank/DDBJ databases">
        <title>Rhizophora mucronata_Transcriptome.</title>
        <authorList>
            <person name="Meera S.P."/>
            <person name="Sreeshan A."/>
            <person name="Augustine A."/>
        </authorList>
    </citation>
    <scope>NUCLEOTIDE SEQUENCE</scope>
    <source>
        <tissue evidence="2">Leaf</tissue>
    </source>
</reference>